<dbReference type="PANTHER" id="PTHR13812">
    <property type="entry name" value="KETIMINE REDUCTASE MU-CRYSTALLIN"/>
    <property type="match status" value="1"/>
</dbReference>
<evidence type="ECO:0000313" key="2">
    <source>
        <dbReference type="Proteomes" id="UP001304769"/>
    </source>
</evidence>
<proteinExistence type="predicted"/>
<dbReference type="RefSeq" id="WP_323279769.1">
    <property type="nucleotide sequence ID" value="NZ_JAYGGQ010000011.1"/>
</dbReference>
<protein>
    <submittedName>
        <fullName evidence="1">Ornithine cyclodeaminase family protein</fullName>
    </submittedName>
</protein>
<organism evidence="1 2">
    <name type="scientific">Sinomonas terricola</name>
    <dbReference type="NCBI Taxonomy" id="3110330"/>
    <lineage>
        <taxon>Bacteria</taxon>
        <taxon>Bacillati</taxon>
        <taxon>Actinomycetota</taxon>
        <taxon>Actinomycetes</taxon>
        <taxon>Micrococcales</taxon>
        <taxon>Micrococcaceae</taxon>
        <taxon>Sinomonas</taxon>
    </lineage>
</organism>
<dbReference type="InterPro" id="IPR036291">
    <property type="entry name" value="NAD(P)-bd_dom_sf"/>
</dbReference>
<comment type="caution">
    <text evidence="1">The sequence shown here is derived from an EMBL/GenBank/DDBJ whole genome shotgun (WGS) entry which is preliminary data.</text>
</comment>
<dbReference type="PIRSF" id="PIRSF001439">
    <property type="entry name" value="CryM"/>
    <property type="match status" value="1"/>
</dbReference>
<dbReference type="EMBL" id="JAYGGQ010000011">
    <property type="protein sequence ID" value="MEA5455877.1"/>
    <property type="molecule type" value="Genomic_DNA"/>
</dbReference>
<dbReference type="SUPFAM" id="SSF51735">
    <property type="entry name" value="NAD(P)-binding Rossmann-fold domains"/>
    <property type="match status" value="1"/>
</dbReference>
<reference evidence="1 2" key="1">
    <citation type="submission" date="2023-12" db="EMBL/GenBank/DDBJ databases">
        <title>Sinomonas terricola sp. nov, isolated from litchi orchard soil in Guangdong, PR China.</title>
        <authorList>
            <person name="Jiaxin W."/>
            <person name="Yang Z."/>
            <person name="Honghui Z."/>
        </authorList>
    </citation>
    <scope>NUCLEOTIDE SEQUENCE [LARGE SCALE GENOMIC DNA]</scope>
    <source>
        <strain evidence="1 2">JGH33</strain>
    </source>
</reference>
<dbReference type="InterPro" id="IPR003462">
    <property type="entry name" value="ODC_Mu_crystall"/>
</dbReference>
<evidence type="ECO:0000313" key="1">
    <source>
        <dbReference type="EMBL" id="MEA5455877.1"/>
    </source>
</evidence>
<gene>
    <name evidence="1" type="ORF">SPF06_14175</name>
</gene>
<accession>A0ABU5T8N5</accession>
<dbReference type="Gene3D" id="3.30.1780.10">
    <property type="entry name" value="ornithine cyclodeaminase, domain 1"/>
    <property type="match status" value="1"/>
</dbReference>
<dbReference type="InterPro" id="IPR023401">
    <property type="entry name" value="ODC_N"/>
</dbReference>
<sequence>MTATEIAATGLPYFDAAAVRAAAPWTTAVAALERALLDGVDPEEDSPRLFSPAPGGEFLIMPAAGRAYSGVKALTVAPGNPARGLEKIQGVYVLVDSDTLAPLAVMDGTELTAIRTPATTLLAVTHILAAAPGGAGVPDSAPAAPHVLVFGAGVQAFNHVRAAHALLPGSSFAVVGRRSERARELVATLAAEGIAVREGSVAEVPHSDVILCTTSSRTPLFDGALVAPHAVVAAVGQHGLDAREVDATLVRRSDVVVEGRASALREAGDLIPARSAEEWQEVRPANLRDLVRGGFERTPGRPALYCGVGMAWEDLVTAALVYEGGTKQ</sequence>
<keyword evidence="2" id="KW-1185">Reference proteome</keyword>
<dbReference type="Gene3D" id="3.40.50.720">
    <property type="entry name" value="NAD(P)-binding Rossmann-like Domain"/>
    <property type="match status" value="1"/>
</dbReference>
<name>A0ABU5T8N5_9MICC</name>
<dbReference type="PANTHER" id="PTHR13812:SF19">
    <property type="entry name" value="KETIMINE REDUCTASE MU-CRYSTALLIN"/>
    <property type="match status" value="1"/>
</dbReference>
<dbReference type="Proteomes" id="UP001304769">
    <property type="component" value="Unassembled WGS sequence"/>
</dbReference>
<dbReference type="Pfam" id="PF02423">
    <property type="entry name" value="OCD_Mu_crystall"/>
    <property type="match status" value="1"/>
</dbReference>